<gene>
    <name evidence="1" type="ORF">PC117_g20701</name>
</gene>
<comment type="caution">
    <text evidence="1">The sequence shown here is derived from an EMBL/GenBank/DDBJ whole genome shotgun (WGS) entry which is preliminary data.</text>
</comment>
<proteinExistence type="predicted"/>
<evidence type="ECO:0000313" key="2">
    <source>
        <dbReference type="Proteomes" id="UP000736787"/>
    </source>
</evidence>
<name>A0A8T1BLH0_9STRA</name>
<protein>
    <submittedName>
        <fullName evidence="1">Uncharacterized protein</fullName>
    </submittedName>
</protein>
<evidence type="ECO:0000313" key="1">
    <source>
        <dbReference type="EMBL" id="KAG2905680.1"/>
    </source>
</evidence>
<sequence length="41" mass="4347">MRILLSDGSTQMSCPLVRRLQASAVSGQAWLDSTIAKALNG</sequence>
<dbReference type="AlphaFoldDB" id="A0A8T1BLH0"/>
<accession>A0A8T1BLH0</accession>
<reference evidence="1" key="1">
    <citation type="submission" date="2018-10" db="EMBL/GenBank/DDBJ databases">
        <title>Effector identification in a new, highly contiguous assembly of the strawberry crown rot pathogen Phytophthora cactorum.</title>
        <authorList>
            <person name="Armitage A.D."/>
            <person name="Nellist C.F."/>
            <person name="Bates H."/>
            <person name="Vickerstaff R.J."/>
            <person name="Harrison R.J."/>
        </authorList>
    </citation>
    <scope>NUCLEOTIDE SEQUENCE</scope>
    <source>
        <strain evidence="1">4040</strain>
    </source>
</reference>
<organism evidence="1 2">
    <name type="scientific">Phytophthora cactorum</name>
    <dbReference type="NCBI Taxonomy" id="29920"/>
    <lineage>
        <taxon>Eukaryota</taxon>
        <taxon>Sar</taxon>
        <taxon>Stramenopiles</taxon>
        <taxon>Oomycota</taxon>
        <taxon>Peronosporomycetes</taxon>
        <taxon>Peronosporales</taxon>
        <taxon>Peronosporaceae</taxon>
        <taxon>Phytophthora</taxon>
    </lineage>
</organism>
<dbReference type="Proteomes" id="UP000736787">
    <property type="component" value="Unassembled WGS sequence"/>
</dbReference>
<dbReference type="EMBL" id="RCMK01000983">
    <property type="protein sequence ID" value="KAG2905680.1"/>
    <property type="molecule type" value="Genomic_DNA"/>
</dbReference>